<evidence type="ECO:0000256" key="1">
    <source>
        <dbReference type="ARBA" id="ARBA00009084"/>
    </source>
</evidence>
<dbReference type="GO" id="GO:0051262">
    <property type="term" value="P:protein tetramerization"/>
    <property type="evidence" value="ECO:0007669"/>
    <property type="project" value="UniProtKB-ARBA"/>
</dbReference>
<dbReference type="Gene3D" id="1.20.200.10">
    <property type="entry name" value="Fumarase/aspartase (Central domain)"/>
    <property type="match status" value="1"/>
</dbReference>
<dbReference type="CDD" id="cd01362">
    <property type="entry name" value="Fumarase_classII"/>
    <property type="match status" value="1"/>
</dbReference>
<dbReference type="Proteomes" id="UP000467840">
    <property type="component" value="Unassembled WGS sequence"/>
</dbReference>
<accession>A0A6A6JZK3</accession>
<protein>
    <recommendedName>
        <fullName evidence="2">fumarate hydratase</fullName>
        <ecNumber evidence="2">4.2.1.2</ecNumber>
    </recommendedName>
</protein>
<keyword evidence="3" id="KW-0456">Lyase</keyword>
<evidence type="ECO:0000313" key="9">
    <source>
        <dbReference type="Proteomes" id="UP000467840"/>
    </source>
</evidence>
<comment type="similarity">
    <text evidence="1">Belongs to the class-II fumarase/aspartase family. Fumarase subfamily.</text>
</comment>
<dbReference type="PROSITE" id="PS00163">
    <property type="entry name" value="FUMARATE_LYASES"/>
    <property type="match status" value="1"/>
</dbReference>
<dbReference type="Gene3D" id="1.10.40.30">
    <property type="entry name" value="Fumarase/aspartase (C-terminal domain)"/>
    <property type="match status" value="1"/>
</dbReference>
<dbReference type="Pfam" id="PF10415">
    <property type="entry name" value="FumaraseC_C"/>
    <property type="match status" value="1"/>
</dbReference>
<dbReference type="FunFam" id="1.10.275.10:FF:000001">
    <property type="entry name" value="Fumarate hydratase, mitochondrial"/>
    <property type="match status" value="1"/>
</dbReference>
<comment type="caution">
    <text evidence="8">The sequence shown here is derived from an EMBL/GenBank/DDBJ whole genome shotgun (WGS) entry which is preliminary data.</text>
</comment>
<dbReference type="AlphaFoldDB" id="A0A6A6JZK3"/>
<dbReference type="InterPro" id="IPR024083">
    <property type="entry name" value="Fumarase/histidase_N"/>
</dbReference>
<sequence>MGVRIESDSMGNIEVPAERYWGAQTQRSMMNFAIGEEKMPRPLVWALGVVKLAAARVNARKGSIEKSVGEAICAAAQEVIDGKMDEEFPLVVWQTGSGTQTNMNANEVIANRAIEILGGKIGSKSPVHPNDHVNHSQSSNDVFPTAMHIAAVAEVERRLLPALETLRSALEAKVVAFSDIVKTGRTHLQDAVPLTLGQEFSGYECQVRKGIERVKSSMVDVYQLAQGGTGVGTGLNTKKGFAEEFAKEVAGITGTKFVTAENKFEALATHDAMVQLSGALNTLAVSCMKIANDIRLLASGPRCGIGEIILPANEPGSSIMPGKVNPTQCEALTMVCAQVMGNHVAVSVGGSNGHLELNVFKPMIAYNVLKSIRLLADACVSFATKCVSGIEADKERIAVMLGQSLMLVTALNRHIGYDNAAKISKFAFENRVTLKDAAAKLGLVDGEEFDPRWRGTYCCALARRYKFVIDRTLATCYHRGSSCVGGVFMSGEDEYKEIIRQCIGSVKEVFGEGRFDDVVASIMKMQEKVLASSMKDGDPVGQIAADGVGSGLYDRIADRLEERVSQRISEDLRIIKKRLLRLERVVLGGNAAPGDAAAQVSGSQPSQQNSSAAAEGG</sequence>
<dbReference type="FunFam" id="1.20.200.10:FF:000001">
    <property type="entry name" value="Fumarate hydratase, mitochondrial"/>
    <property type="match status" value="1"/>
</dbReference>
<dbReference type="GO" id="GO:0006106">
    <property type="term" value="P:fumarate metabolic process"/>
    <property type="evidence" value="ECO:0007669"/>
    <property type="project" value="InterPro"/>
</dbReference>
<keyword evidence="9" id="KW-1185">Reference proteome</keyword>
<dbReference type="InterPro" id="IPR008948">
    <property type="entry name" value="L-Aspartase-like"/>
</dbReference>
<dbReference type="Pfam" id="PF00206">
    <property type="entry name" value="Lyase_1"/>
    <property type="match status" value="1"/>
</dbReference>
<dbReference type="GO" id="GO:0004333">
    <property type="term" value="F:fumarate hydratase activity"/>
    <property type="evidence" value="ECO:0007669"/>
    <property type="project" value="UniProtKB-EC"/>
</dbReference>
<dbReference type="PRINTS" id="PR00149">
    <property type="entry name" value="FUMRATELYASE"/>
</dbReference>
<dbReference type="Gene3D" id="1.10.275.10">
    <property type="entry name" value="Fumarase/aspartase (N-terminal domain)"/>
    <property type="match status" value="1"/>
</dbReference>
<dbReference type="InterPro" id="IPR020557">
    <property type="entry name" value="Fumarate_lyase_CS"/>
</dbReference>
<feature type="region of interest" description="Disordered" evidence="5">
    <location>
        <begin position="594"/>
        <end position="617"/>
    </location>
</feature>
<evidence type="ECO:0000256" key="4">
    <source>
        <dbReference type="ARBA" id="ARBA00051302"/>
    </source>
</evidence>
<feature type="domain" description="Fumarase C C-terminal" evidence="7">
    <location>
        <begin position="407"/>
        <end position="450"/>
    </location>
</feature>
<name>A0A6A6JZK3_HEVBR</name>
<dbReference type="InterPro" id="IPR000362">
    <property type="entry name" value="Fumarate_lyase_fam"/>
</dbReference>
<dbReference type="InterPro" id="IPR018951">
    <property type="entry name" value="Fumarase_C_C"/>
</dbReference>
<dbReference type="GO" id="GO:0006108">
    <property type="term" value="P:malate metabolic process"/>
    <property type="evidence" value="ECO:0007669"/>
    <property type="project" value="UniProtKB-ARBA"/>
</dbReference>
<dbReference type="GO" id="GO:0006099">
    <property type="term" value="P:tricarboxylic acid cycle"/>
    <property type="evidence" value="ECO:0007669"/>
    <property type="project" value="InterPro"/>
</dbReference>
<dbReference type="InterPro" id="IPR005677">
    <property type="entry name" value="Fum_hydII"/>
</dbReference>
<reference evidence="8 9" key="1">
    <citation type="journal article" date="2020" name="Mol. Plant">
        <title>The Chromosome-Based Rubber Tree Genome Provides New Insights into Spurge Genome Evolution and Rubber Biosynthesis.</title>
        <authorList>
            <person name="Liu J."/>
            <person name="Shi C."/>
            <person name="Shi C.C."/>
            <person name="Li W."/>
            <person name="Zhang Q.J."/>
            <person name="Zhang Y."/>
            <person name="Li K."/>
            <person name="Lu H.F."/>
            <person name="Shi C."/>
            <person name="Zhu S.T."/>
            <person name="Xiao Z.Y."/>
            <person name="Nan H."/>
            <person name="Yue Y."/>
            <person name="Zhu X.G."/>
            <person name="Wu Y."/>
            <person name="Hong X.N."/>
            <person name="Fan G.Y."/>
            <person name="Tong Y."/>
            <person name="Zhang D."/>
            <person name="Mao C.L."/>
            <person name="Liu Y.L."/>
            <person name="Hao S.J."/>
            <person name="Liu W.Q."/>
            <person name="Lv M.Q."/>
            <person name="Zhang H.B."/>
            <person name="Liu Y."/>
            <person name="Hu-Tang G.R."/>
            <person name="Wang J.P."/>
            <person name="Wang J.H."/>
            <person name="Sun Y.H."/>
            <person name="Ni S.B."/>
            <person name="Chen W.B."/>
            <person name="Zhang X.C."/>
            <person name="Jiao Y.N."/>
            <person name="Eichler E.E."/>
            <person name="Li G.H."/>
            <person name="Liu X."/>
            <person name="Gao L.Z."/>
        </authorList>
    </citation>
    <scope>NUCLEOTIDE SEQUENCE [LARGE SCALE GENOMIC DNA]</scope>
    <source>
        <strain evidence="9">cv. GT1</strain>
        <tissue evidence="8">Leaf</tissue>
    </source>
</reference>
<dbReference type="NCBIfam" id="NF008909">
    <property type="entry name" value="PRK12273.1"/>
    <property type="match status" value="1"/>
</dbReference>
<dbReference type="NCBIfam" id="TIGR00979">
    <property type="entry name" value="fumC_II"/>
    <property type="match status" value="1"/>
</dbReference>
<proteinExistence type="inferred from homology"/>
<dbReference type="EMBL" id="JAAGAX010000511">
    <property type="protein sequence ID" value="KAF2282020.1"/>
    <property type="molecule type" value="Genomic_DNA"/>
</dbReference>
<feature type="domain" description="Fumarate lyase N-terminal" evidence="6">
    <location>
        <begin position="11"/>
        <end position="341"/>
    </location>
</feature>
<evidence type="ECO:0000256" key="5">
    <source>
        <dbReference type="SAM" id="MobiDB-lite"/>
    </source>
</evidence>
<evidence type="ECO:0000256" key="2">
    <source>
        <dbReference type="ARBA" id="ARBA00012921"/>
    </source>
</evidence>
<dbReference type="HAMAP" id="MF_00743">
    <property type="entry name" value="FumaraseC"/>
    <property type="match status" value="1"/>
</dbReference>
<dbReference type="FunFam" id="1.10.40.30:FF:000002">
    <property type="entry name" value="Fumarate hydratase class II"/>
    <property type="match status" value="1"/>
</dbReference>
<dbReference type="InterPro" id="IPR022761">
    <property type="entry name" value="Fumarate_lyase_N"/>
</dbReference>
<gene>
    <name evidence="8" type="ORF">GH714_042844</name>
</gene>
<dbReference type="SUPFAM" id="SSF48557">
    <property type="entry name" value="L-aspartase-like"/>
    <property type="match status" value="1"/>
</dbReference>
<comment type="catalytic activity">
    <reaction evidence="4">
        <text>(S)-malate = fumarate + H2O</text>
        <dbReference type="Rhea" id="RHEA:12460"/>
        <dbReference type="ChEBI" id="CHEBI:15377"/>
        <dbReference type="ChEBI" id="CHEBI:15589"/>
        <dbReference type="ChEBI" id="CHEBI:29806"/>
        <dbReference type="EC" id="4.2.1.2"/>
    </reaction>
    <physiologicalReaction direction="left-to-right" evidence="4">
        <dbReference type="Rhea" id="RHEA:12461"/>
    </physiologicalReaction>
    <physiologicalReaction direction="right-to-left" evidence="4">
        <dbReference type="Rhea" id="RHEA:12462"/>
    </physiologicalReaction>
</comment>
<evidence type="ECO:0000313" key="8">
    <source>
        <dbReference type="EMBL" id="KAF2282020.1"/>
    </source>
</evidence>
<organism evidence="8 9">
    <name type="scientific">Hevea brasiliensis</name>
    <name type="common">Para rubber tree</name>
    <name type="synonym">Siphonia brasiliensis</name>
    <dbReference type="NCBI Taxonomy" id="3981"/>
    <lineage>
        <taxon>Eukaryota</taxon>
        <taxon>Viridiplantae</taxon>
        <taxon>Streptophyta</taxon>
        <taxon>Embryophyta</taxon>
        <taxon>Tracheophyta</taxon>
        <taxon>Spermatophyta</taxon>
        <taxon>Magnoliopsida</taxon>
        <taxon>eudicotyledons</taxon>
        <taxon>Gunneridae</taxon>
        <taxon>Pentapetalae</taxon>
        <taxon>rosids</taxon>
        <taxon>fabids</taxon>
        <taxon>Malpighiales</taxon>
        <taxon>Euphorbiaceae</taxon>
        <taxon>Crotonoideae</taxon>
        <taxon>Micrandreae</taxon>
        <taxon>Hevea</taxon>
    </lineage>
</organism>
<evidence type="ECO:0000259" key="7">
    <source>
        <dbReference type="Pfam" id="PF10415"/>
    </source>
</evidence>
<evidence type="ECO:0000259" key="6">
    <source>
        <dbReference type="Pfam" id="PF00206"/>
    </source>
</evidence>
<dbReference type="PANTHER" id="PTHR11444:SF1">
    <property type="entry name" value="FUMARATE HYDRATASE, MITOCHONDRIAL"/>
    <property type="match status" value="1"/>
</dbReference>
<dbReference type="EC" id="4.2.1.2" evidence="2"/>
<feature type="compositionally biased region" description="Low complexity" evidence="5">
    <location>
        <begin position="601"/>
        <end position="617"/>
    </location>
</feature>
<dbReference type="PANTHER" id="PTHR11444">
    <property type="entry name" value="ASPARTATEAMMONIA/ARGININOSUCCINATE/ADENYLOSUCCINATE LYASE"/>
    <property type="match status" value="1"/>
</dbReference>
<evidence type="ECO:0000256" key="3">
    <source>
        <dbReference type="ARBA" id="ARBA00023239"/>
    </source>
</evidence>